<evidence type="ECO:0000313" key="1">
    <source>
        <dbReference type="EMBL" id="GAI30969.1"/>
    </source>
</evidence>
<proteinExistence type="predicted"/>
<protein>
    <submittedName>
        <fullName evidence="1">Uncharacterized protein</fullName>
    </submittedName>
</protein>
<accession>X1PJE6</accession>
<organism evidence="1">
    <name type="scientific">marine sediment metagenome</name>
    <dbReference type="NCBI Taxonomy" id="412755"/>
    <lineage>
        <taxon>unclassified sequences</taxon>
        <taxon>metagenomes</taxon>
        <taxon>ecological metagenomes</taxon>
    </lineage>
</organism>
<feature type="non-terminal residue" evidence="1">
    <location>
        <position position="1"/>
    </location>
</feature>
<sequence length="38" mass="4364">DLIIKGSPEERAEQRQQIMTALSIARKRANTARLRVNE</sequence>
<comment type="caution">
    <text evidence="1">The sequence shown here is derived from an EMBL/GenBank/DDBJ whole genome shotgun (WGS) entry which is preliminary data.</text>
</comment>
<dbReference type="EMBL" id="BARV01016803">
    <property type="protein sequence ID" value="GAI30969.1"/>
    <property type="molecule type" value="Genomic_DNA"/>
</dbReference>
<name>X1PJE6_9ZZZZ</name>
<dbReference type="AlphaFoldDB" id="X1PJE6"/>
<reference evidence="1" key="1">
    <citation type="journal article" date="2014" name="Front. Microbiol.">
        <title>High frequency of phylogenetically diverse reductive dehalogenase-homologous genes in deep subseafloor sedimentary metagenomes.</title>
        <authorList>
            <person name="Kawai M."/>
            <person name="Futagami T."/>
            <person name="Toyoda A."/>
            <person name="Takaki Y."/>
            <person name="Nishi S."/>
            <person name="Hori S."/>
            <person name="Arai W."/>
            <person name="Tsubouchi T."/>
            <person name="Morono Y."/>
            <person name="Uchiyama I."/>
            <person name="Ito T."/>
            <person name="Fujiyama A."/>
            <person name="Inagaki F."/>
            <person name="Takami H."/>
        </authorList>
    </citation>
    <scope>NUCLEOTIDE SEQUENCE</scope>
    <source>
        <strain evidence="1">Expedition CK06-06</strain>
    </source>
</reference>
<gene>
    <name evidence="1" type="ORF">S06H3_28755</name>
</gene>